<feature type="domain" description="DUF6868" evidence="2">
    <location>
        <begin position="1"/>
        <end position="79"/>
    </location>
</feature>
<keyword evidence="1" id="KW-0812">Transmembrane</keyword>
<gene>
    <name evidence="3" type="ORF">METZ01_LOCUS409465</name>
</gene>
<sequence>MEAEEIRKVLGWCSAINLGVLMLWFLVFVFARDFVFRIHTRWFKIAEERFDEIHYTMMGYYKLIVFVFNVIPYLALRIVA</sequence>
<name>A0A382WES0_9ZZZZ</name>
<keyword evidence="1" id="KW-1133">Transmembrane helix</keyword>
<dbReference type="AlphaFoldDB" id="A0A382WES0"/>
<dbReference type="EMBL" id="UINC01158848">
    <property type="protein sequence ID" value="SVD56611.1"/>
    <property type="molecule type" value="Genomic_DNA"/>
</dbReference>
<feature type="transmembrane region" description="Helical" evidence="1">
    <location>
        <begin position="59"/>
        <end position="79"/>
    </location>
</feature>
<proteinExistence type="predicted"/>
<organism evidence="3">
    <name type="scientific">marine metagenome</name>
    <dbReference type="NCBI Taxonomy" id="408172"/>
    <lineage>
        <taxon>unclassified sequences</taxon>
        <taxon>metagenomes</taxon>
        <taxon>ecological metagenomes</taxon>
    </lineage>
</organism>
<accession>A0A382WES0</accession>
<reference evidence="3" key="1">
    <citation type="submission" date="2018-05" db="EMBL/GenBank/DDBJ databases">
        <authorList>
            <person name="Lanie J.A."/>
            <person name="Ng W.-L."/>
            <person name="Kazmierczak K.M."/>
            <person name="Andrzejewski T.M."/>
            <person name="Davidsen T.M."/>
            <person name="Wayne K.J."/>
            <person name="Tettelin H."/>
            <person name="Glass J.I."/>
            <person name="Rusch D."/>
            <person name="Podicherti R."/>
            <person name="Tsui H.-C.T."/>
            <person name="Winkler M.E."/>
        </authorList>
    </citation>
    <scope>NUCLEOTIDE SEQUENCE</scope>
</reference>
<evidence type="ECO:0000313" key="3">
    <source>
        <dbReference type="EMBL" id="SVD56611.1"/>
    </source>
</evidence>
<dbReference type="Pfam" id="PF21742">
    <property type="entry name" value="DUF6868"/>
    <property type="match status" value="1"/>
</dbReference>
<dbReference type="InterPro" id="IPR049220">
    <property type="entry name" value="DUF6868"/>
</dbReference>
<evidence type="ECO:0000259" key="2">
    <source>
        <dbReference type="Pfam" id="PF21742"/>
    </source>
</evidence>
<feature type="transmembrane region" description="Helical" evidence="1">
    <location>
        <begin position="9"/>
        <end position="31"/>
    </location>
</feature>
<evidence type="ECO:0000256" key="1">
    <source>
        <dbReference type="SAM" id="Phobius"/>
    </source>
</evidence>
<protein>
    <recommendedName>
        <fullName evidence="2">DUF6868 domain-containing protein</fullName>
    </recommendedName>
</protein>
<keyword evidence="1" id="KW-0472">Membrane</keyword>